<protein>
    <submittedName>
        <fullName evidence="2">Uncharacterized protein</fullName>
    </submittedName>
</protein>
<feature type="region of interest" description="Disordered" evidence="1">
    <location>
        <begin position="29"/>
        <end position="67"/>
    </location>
</feature>
<sequence length="67" mass="6685">MNKIYLFAIASILATASLMAGTFTSAAIAQGPTTPDSELSSTADPMSSNNTATDGNVTGADNSTAPM</sequence>
<evidence type="ECO:0000313" key="3">
    <source>
        <dbReference type="Proteomes" id="UP000058925"/>
    </source>
</evidence>
<dbReference type="KEGG" id="taa:NMY3_01051"/>
<dbReference type="EMBL" id="CP012850">
    <property type="protein sequence ID" value="ALI35256.1"/>
    <property type="molecule type" value="Genomic_DNA"/>
</dbReference>
<organism evidence="2 3">
    <name type="scientific">Candidatus Nitrosocosmicus oleophilus</name>
    <dbReference type="NCBI Taxonomy" id="1353260"/>
    <lineage>
        <taxon>Archaea</taxon>
        <taxon>Nitrososphaerota</taxon>
        <taxon>Nitrososphaeria</taxon>
        <taxon>Nitrososphaerales</taxon>
        <taxon>Nitrososphaeraceae</taxon>
        <taxon>Candidatus Nitrosocosmicus</taxon>
    </lineage>
</organism>
<evidence type="ECO:0000256" key="1">
    <source>
        <dbReference type="SAM" id="MobiDB-lite"/>
    </source>
</evidence>
<accession>A0A654LXX0</accession>
<gene>
    <name evidence="2" type="ORF">NMY3_01051</name>
</gene>
<keyword evidence="3" id="KW-1185">Reference proteome</keyword>
<dbReference type="AlphaFoldDB" id="A0A654LXX0"/>
<proteinExistence type="predicted"/>
<dbReference type="RefSeq" id="WP_196817764.1">
    <property type="nucleotide sequence ID" value="NZ_CP012850.1"/>
</dbReference>
<evidence type="ECO:0000313" key="2">
    <source>
        <dbReference type="EMBL" id="ALI35256.1"/>
    </source>
</evidence>
<dbReference type="Proteomes" id="UP000058925">
    <property type="component" value="Chromosome"/>
</dbReference>
<dbReference type="GeneID" id="60421163"/>
<name>A0A654LXX0_9ARCH</name>
<reference evidence="3" key="1">
    <citation type="submission" date="2015-10" db="EMBL/GenBank/DDBJ databases">
        <title>Niche specialization of a soil ammonia-oxidizing archaeon, Candidatus Nitrosocosmicus oleophilus.</title>
        <authorList>
            <person name="Jung M.-Y."/>
            <person name="Rhee S.-K."/>
        </authorList>
    </citation>
    <scope>NUCLEOTIDE SEQUENCE [LARGE SCALE GENOMIC DNA]</scope>
    <source>
        <strain evidence="3">MY3</strain>
    </source>
</reference>
<dbReference type="OrthoDB" id="13433at2157"/>